<sequence length="130" mass="14646">MLMLDSIDELLSHIKGVQVDVIELSSESLMKMSNFMEKNNLEIDEEISTALQYQDIITQQLTASIEAIESMKKSIDIFSHAYKNDEGLAEESISNLQAKLSITLAEAKDKKSRFSGKFSASDVEDEIEFF</sequence>
<dbReference type="EMBL" id="FPHF01000089">
    <property type="protein sequence ID" value="SFV65838.1"/>
    <property type="molecule type" value="Genomic_DNA"/>
</dbReference>
<organism evidence="1">
    <name type="scientific">hydrothermal vent metagenome</name>
    <dbReference type="NCBI Taxonomy" id="652676"/>
    <lineage>
        <taxon>unclassified sequences</taxon>
        <taxon>metagenomes</taxon>
        <taxon>ecological metagenomes</taxon>
    </lineage>
</organism>
<gene>
    <name evidence="1" type="ORF">MNB_SM-4-1027</name>
</gene>
<accession>A0A1W1CJ05</accession>
<dbReference type="AlphaFoldDB" id="A0A1W1CJ05"/>
<evidence type="ECO:0000313" key="1">
    <source>
        <dbReference type="EMBL" id="SFV65838.1"/>
    </source>
</evidence>
<protein>
    <recommendedName>
        <fullName evidence="2">Methyl-accepting chemotaxis protein</fullName>
    </recommendedName>
</protein>
<evidence type="ECO:0008006" key="2">
    <source>
        <dbReference type="Google" id="ProtNLM"/>
    </source>
</evidence>
<proteinExistence type="predicted"/>
<reference evidence="1" key="1">
    <citation type="submission" date="2016-10" db="EMBL/GenBank/DDBJ databases">
        <authorList>
            <person name="de Groot N.N."/>
        </authorList>
    </citation>
    <scope>NUCLEOTIDE SEQUENCE</scope>
</reference>
<name>A0A1W1CJ05_9ZZZZ</name>